<organism evidence="2 3">
    <name type="scientific">Pedobacter quisquiliarum</name>
    <dbReference type="NCBI Taxonomy" id="1834438"/>
    <lineage>
        <taxon>Bacteria</taxon>
        <taxon>Pseudomonadati</taxon>
        <taxon>Bacteroidota</taxon>
        <taxon>Sphingobacteriia</taxon>
        <taxon>Sphingobacteriales</taxon>
        <taxon>Sphingobacteriaceae</taxon>
        <taxon>Pedobacter</taxon>
    </lineage>
</organism>
<evidence type="ECO:0000259" key="1">
    <source>
        <dbReference type="Pfam" id="PF12867"/>
    </source>
</evidence>
<feature type="domain" description="DinB-like" evidence="1">
    <location>
        <begin position="34"/>
        <end position="169"/>
    </location>
</feature>
<keyword evidence="2" id="KW-0378">Hydrolase</keyword>
<accession>A0A916XB77</accession>
<dbReference type="Proteomes" id="UP000651668">
    <property type="component" value="Unassembled WGS sequence"/>
</dbReference>
<dbReference type="Gene3D" id="1.20.120.450">
    <property type="entry name" value="dinb family like domain"/>
    <property type="match status" value="1"/>
</dbReference>
<keyword evidence="3" id="KW-1185">Reference proteome</keyword>
<dbReference type="SUPFAM" id="SSF109854">
    <property type="entry name" value="DinB/YfiT-like putative metalloenzymes"/>
    <property type="match status" value="1"/>
</dbReference>
<protein>
    <submittedName>
        <fullName evidence="2">Metal-dependent hydrolase</fullName>
    </submittedName>
</protein>
<gene>
    <name evidence="2" type="ORF">GCM10011387_13300</name>
</gene>
<dbReference type="InterPro" id="IPR024775">
    <property type="entry name" value="DinB-like"/>
</dbReference>
<proteinExistence type="predicted"/>
<comment type="caution">
    <text evidence="2">The sequence shown here is derived from an EMBL/GenBank/DDBJ whole genome shotgun (WGS) entry which is preliminary data.</text>
</comment>
<dbReference type="GO" id="GO:0016787">
    <property type="term" value="F:hydrolase activity"/>
    <property type="evidence" value="ECO:0007669"/>
    <property type="project" value="UniProtKB-KW"/>
</dbReference>
<sequence length="176" mass="20731">MEQNLDQMKYPIGKFQQPLHIDKQQIDHWISIIEAFPKQLSEEVRNLREQDLEKQYRPGGWTIRQVLNHCADSHMNSMIRFKLALTEDTPTIKPYHEDRWAGLSDSKDIPVESALKMLEGLHERWVHLLKGLSESDLERQFIHPDNDALISLKTNIGIYAWHCEHHLAHVRNAKLR</sequence>
<dbReference type="NCBIfam" id="NF009807">
    <property type="entry name" value="PRK13291.1"/>
    <property type="match status" value="1"/>
</dbReference>
<dbReference type="InterPro" id="IPR034660">
    <property type="entry name" value="DinB/YfiT-like"/>
</dbReference>
<dbReference type="EMBL" id="BMIL01000004">
    <property type="protein sequence ID" value="GGC61022.1"/>
    <property type="molecule type" value="Genomic_DNA"/>
</dbReference>
<reference evidence="2" key="1">
    <citation type="journal article" date="2014" name="Int. J. Syst. Evol. Microbiol.">
        <title>Complete genome sequence of Corynebacterium casei LMG S-19264T (=DSM 44701T), isolated from a smear-ripened cheese.</title>
        <authorList>
            <consortium name="US DOE Joint Genome Institute (JGI-PGF)"/>
            <person name="Walter F."/>
            <person name="Albersmeier A."/>
            <person name="Kalinowski J."/>
            <person name="Ruckert C."/>
        </authorList>
    </citation>
    <scope>NUCLEOTIDE SEQUENCE</scope>
    <source>
        <strain evidence="2">CGMCC 1.15343</strain>
    </source>
</reference>
<reference evidence="2" key="2">
    <citation type="submission" date="2020-09" db="EMBL/GenBank/DDBJ databases">
        <authorList>
            <person name="Sun Q."/>
            <person name="Zhou Y."/>
        </authorList>
    </citation>
    <scope>NUCLEOTIDE SEQUENCE</scope>
    <source>
        <strain evidence="2">CGMCC 1.15343</strain>
    </source>
</reference>
<dbReference type="AlphaFoldDB" id="A0A916XB77"/>
<name>A0A916XB77_9SPHI</name>
<evidence type="ECO:0000313" key="3">
    <source>
        <dbReference type="Proteomes" id="UP000651668"/>
    </source>
</evidence>
<evidence type="ECO:0000313" key="2">
    <source>
        <dbReference type="EMBL" id="GGC61022.1"/>
    </source>
</evidence>
<dbReference type="Pfam" id="PF12867">
    <property type="entry name" value="DinB_2"/>
    <property type="match status" value="1"/>
</dbReference>